<dbReference type="eggNOG" id="COG0526">
    <property type="taxonomic scope" value="Bacteria"/>
</dbReference>
<evidence type="ECO:0000256" key="1">
    <source>
        <dbReference type="ARBA" id="ARBA00023157"/>
    </source>
</evidence>
<reference evidence="7 8" key="1">
    <citation type="submission" date="2014-03" db="EMBL/GenBank/DDBJ databases">
        <title>Genomics of Bifidobacteria.</title>
        <authorList>
            <person name="Ventura M."/>
            <person name="Milani C."/>
            <person name="Lugli G.A."/>
        </authorList>
    </citation>
    <scope>NUCLEOTIDE SEQUENCE [LARGE SCALE GENOMIC DNA]</scope>
    <source>
        <strain evidence="7 8">DSM 21395</strain>
    </source>
</reference>
<keyword evidence="7" id="KW-0560">Oxidoreductase</keyword>
<keyword evidence="5" id="KW-0676">Redox-active center</keyword>
<evidence type="ECO:0000313" key="8">
    <source>
        <dbReference type="Proteomes" id="UP000029082"/>
    </source>
</evidence>
<dbReference type="AlphaFoldDB" id="A0A087C7D4"/>
<comment type="caution">
    <text evidence="7">The sequence shown here is derived from an EMBL/GenBank/DDBJ whole genome shotgun (WGS) entry which is preliminary data.</text>
</comment>
<dbReference type="PROSITE" id="PS00194">
    <property type="entry name" value="THIOREDOXIN_1"/>
    <property type="match status" value="1"/>
</dbReference>
<evidence type="ECO:0000259" key="6">
    <source>
        <dbReference type="PROSITE" id="PS51352"/>
    </source>
</evidence>
<dbReference type="STRING" id="1437603.GCA_000771525_01341"/>
<evidence type="ECO:0000256" key="2">
    <source>
        <dbReference type="NCBIfam" id="TIGR01068"/>
    </source>
</evidence>
<dbReference type="RefSeq" id="WP_033512336.1">
    <property type="nucleotide sequence ID" value="NZ_JDUO01000004.1"/>
</dbReference>
<evidence type="ECO:0000313" key="7">
    <source>
        <dbReference type="EMBL" id="KFI79184.1"/>
    </source>
</evidence>
<feature type="active site" description="Nucleophile" evidence="4">
    <location>
        <position position="33"/>
    </location>
</feature>
<dbReference type="Pfam" id="PF00085">
    <property type="entry name" value="Thioredoxin"/>
    <property type="match status" value="1"/>
</dbReference>
<feature type="site" description="Contributes to redox potential value" evidence="4">
    <location>
        <position position="31"/>
    </location>
</feature>
<dbReference type="InterPro" id="IPR017937">
    <property type="entry name" value="Thioredoxin_CS"/>
</dbReference>
<dbReference type="InterPro" id="IPR013766">
    <property type="entry name" value="Thioredoxin_domain"/>
</dbReference>
<feature type="site" description="Contributes to redox potential value" evidence="4">
    <location>
        <position position="32"/>
    </location>
</feature>
<dbReference type="InterPro" id="IPR036249">
    <property type="entry name" value="Thioredoxin-like_sf"/>
</dbReference>
<dbReference type="PROSITE" id="PS51352">
    <property type="entry name" value="THIOREDOXIN_2"/>
    <property type="match status" value="1"/>
</dbReference>
<dbReference type="NCBIfam" id="TIGR01068">
    <property type="entry name" value="thioredoxin"/>
    <property type="match status" value="1"/>
</dbReference>
<keyword evidence="8" id="KW-1185">Reference proteome</keyword>
<protein>
    <recommendedName>
        <fullName evidence="2 3">Thioredoxin</fullName>
    </recommendedName>
</protein>
<keyword evidence="1 5" id="KW-1015">Disulfide bond</keyword>
<dbReference type="Proteomes" id="UP000029082">
    <property type="component" value="Unassembled WGS sequence"/>
</dbReference>
<feature type="site" description="Deprotonates C-terminal active site Cys" evidence="4">
    <location>
        <position position="24"/>
    </location>
</feature>
<feature type="active site" description="Nucleophile" evidence="4">
    <location>
        <position position="30"/>
    </location>
</feature>
<feature type="domain" description="Thioredoxin" evidence="6">
    <location>
        <begin position="1"/>
        <end position="105"/>
    </location>
</feature>
<organism evidence="7 8">
    <name type="scientific">Bifidobacterium mongoliense DSM 21395</name>
    <dbReference type="NCBI Taxonomy" id="1437603"/>
    <lineage>
        <taxon>Bacteria</taxon>
        <taxon>Bacillati</taxon>
        <taxon>Actinomycetota</taxon>
        <taxon>Actinomycetes</taxon>
        <taxon>Bifidobacteriales</taxon>
        <taxon>Bifidobacteriaceae</taxon>
        <taxon>Bifidobacterium</taxon>
    </lineage>
</organism>
<dbReference type="PRINTS" id="PR00421">
    <property type="entry name" value="THIOREDOXIN"/>
</dbReference>
<feature type="disulfide bond" description="Redox-active" evidence="5">
    <location>
        <begin position="30"/>
        <end position="33"/>
    </location>
</feature>
<dbReference type="EMBL" id="JGZE01000002">
    <property type="protein sequence ID" value="KFI79184.1"/>
    <property type="molecule type" value="Genomic_DNA"/>
</dbReference>
<evidence type="ECO:0000256" key="5">
    <source>
        <dbReference type="PIRSR" id="PIRSR000077-4"/>
    </source>
</evidence>
<evidence type="ECO:0000256" key="4">
    <source>
        <dbReference type="PIRSR" id="PIRSR000077-1"/>
    </source>
</evidence>
<comment type="similarity">
    <text evidence="3">Belongs to the thioredoxin family.</text>
</comment>
<dbReference type="PANTHER" id="PTHR46115">
    <property type="entry name" value="THIOREDOXIN-LIKE PROTEIN 1"/>
    <property type="match status" value="1"/>
</dbReference>
<dbReference type="GO" id="GO:0015035">
    <property type="term" value="F:protein-disulfide reductase activity"/>
    <property type="evidence" value="ECO:0007669"/>
    <property type="project" value="UniProtKB-UniRule"/>
</dbReference>
<dbReference type="Gene3D" id="3.40.30.10">
    <property type="entry name" value="Glutaredoxin"/>
    <property type="match status" value="1"/>
</dbReference>
<proteinExistence type="inferred from homology"/>
<gene>
    <name evidence="7" type="ORF">BMON_0381</name>
</gene>
<dbReference type="OrthoDB" id="9790390at2"/>
<dbReference type="CDD" id="cd02947">
    <property type="entry name" value="TRX_family"/>
    <property type="match status" value="1"/>
</dbReference>
<dbReference type="GeneID" id="93094409"/>
<dbReference type="PIRSF" id="PIRSF000077">
    <property type="entry name" value="Thioredoxin"/>
    <property type="match status" value="1"/>
</dbReference>
<accession>A0A087C7D4</accession>
<sequence>MATTTLNAQNFERTIKDNELVFVDFWATWCGPCKAFGPIYDKASEKNSDIVFGKVDIDQNQELASAADIKAVPTLMVAKQGQIIFKQAGALRASDLDDVIDQARKLDMAKAKAASEDAAK</sequence>
<dbReference type="InterPro" id="IPR005746">
    <property type="entry name" value="Thioredoxin"/>
</dbReference>
<evidence type="ECO:0000256" key="3">
    <source>
        <dbReference type="PIRNR" id="PIRNR000077"/>
    </source>
</evidence>
<name>A0A087C7D4_9BIFI</name>
<dbReference type="SUPFAM" id="SSF52833">
    <property type="entry name" value="Thioredoxin-like"/>
    <property type="match status" value="1"/>
</dbReference>